<comment type="caution">
    <text evidence="1">The sequence shown here is derived from an EMBL/GenBank/DDBJ whole genome shotgun (WGS) entry which is preliminary data.</text>
</comment>
<dbReference type="HOGENOM" id="CLU_3171603_0_0_10"/>
<reference evidence="1 2" key="1">
    <citation type="submission" date="2011-10" db="EMBL/GenBank/DDBJ databases">
        <title>The Genome Sequence of Prevotella histicola F0411.</title>
        <authorList>
            <consortium name="The Broad Institute Genome Sequencing Platform"/>
            <person name="Earl A."/>
            <person name="Ward D."/>
            <person name="Feldgarden M."/>
            <person name="Gevers D."/>
            <person name="Izard J."/>
            <person name="Ganesan A."/>
            <person name="Blanton J.M."/>
            <person name="Baranova O.V."/>
            <person name="Tanner A.C."/>
            <person name="Mathney J.M.J."/>
            <person name="Dewhirst F.E."/>
            <person name="Young S.K."/>
            <person name="Zeng Q."/>
            <person name="Gargeya S."/>
            <person name="Fitzgerald M."/>
            <person name="Haas B."/>
            <person name="Abouelleil A."/>
            <person name="Alvarado L."/>
            <person name="Arachchi H.M."/>
            <person name="Berlin A."/>
            <person name="Brown A."/>
            <person name="Chapman S.B."/>
            <person name="Chen Z."/>
            <person name="Dunbar C."/>
            <person name="Freedman E."/>
            <person name="Gearin G."/>
            <person name="Gellesch M."/>
            <person name="Goldberg J."/>
            <person name="Griggs A."/>
            <person name="Gujja S."/>
            <person name="Heiman D."/>
            <person name="Howarth C."/>
            <person name="Larson L."/>
            <person name="Lui A."/>
            <person name="MacDonald P.J.P."/>
            <person name="Montmayeur A."/>
            <person name="Murphy C."/>
            <person name="Neiman D."/>
            <person name="Pearson M."/>
            <person name="Priest M."/>
            <person name="Roberts A."/>
            <person name="Saif S."/>
            <person name="Shea T."/>
            <person name="Shenoy N."/>
            <person name="Sisk P."/>
            <person name="Stolte C."/>
            <person name="Sykes S."/>
            <person name="Wortman J."/>
            <person name="Nusbaum C."/>
            <person name="Birren B."/>
        </authorList>
    </citation>
    <scope>NUCLEOTIDE SEQUENCE [LARGE SCALE GENOMIC DNA]</scope>
    <source>
        <strain evidence="1 2">F0411</strain>
    </source>
</reference>
<dbReference type="EMBL" id="AFXP01000023">
    <property type="protein sequence ID" value="EHG15382.1"/>
    <property type="molecule type" value="Genomic_DNA"/>
</dbReference>
<accession>G6AIY3</accession>
<gene>
    <name evidence="1" type="ORF">HMPREF9138_02060</name>
</gene>
<organism evidence="1 2">
    <name type="scientific">Prevotella histicola F0411</name>
    <dbReference type="NCBI Taxonomy" id="857291"/>
    <lineage>
        <taxon>Bacteria</taxon>
        <taxon>Pseudomonadati</taxon>
        <taxon>Bacteroidota</taxon>
        <taxon>Bacteroidia</taxon>
        <taxon>Bacteroidales</taxon>
        <taxon>Prevotellaceae</taxon>
        <taxon>Prevotella</taxon>
    </lineage>
</organism>
<sequence length="47" mass="5590">MCKRCPFTMQKVPFYNVNERLSKVKCDFPLHNTQLNTFCEEECLSCI</sequence>
<evidence type="ECO:0000313" key="1">
    <source>
        <dbReference type="EMBL" id="EHG15382.1"/>
    </source>
</evidence>
<proteinExistence type="predicted"/>
<keyword evidence="2" id="KW-1185">Reference proteome</keyword>
<dbReference type="AlphaFoldDB" id="G6AIY3"/>
<dbReference type="Proteomes" id="UP000004597">
    <property type="component" value="Unassembled WGS sequence"/>
</dbReference>
<protein>
    <submittedName>
        <fullName evidence="1">Uncharacterized protein</fullName>
    </submittedName>
</protein>
<evidence type="ECO:0000313" key="2">
    <source>
        <dbReference type="Proteomes" id="UP000004597"/>
    </source>
</evidence>
<name>G6AIY3_9BACT</name>